<feature type="transmembrane region" description="Helical" evidence="8">
    <location>
        <begin position="144"/>
        <end position="160"/>
    </location>
</feature>
<dbReference type="Pfam" id="PF13515">
    <property type="entry name" value="FUSC_2"/>
    <property type="match status" value="1"/>
</dbReference>
<protein>
    <submittedName>
        <fullName evidence="10">Fusaric acid resistance protein</fullName>
    </submittedName>
</protein>
<feature type="transmembrane region" description="Helical" evidence="8">
    <location>
        <begin position="91"/>
        <end position="112"/>
    </location>
</feature>
<feature type="transmembrane region" description="Helical" evidence="8">
    <location>
        <begin position="172"/>
        <end position="195"/>
    </location>
</feature>
<keyword evidence="2" id="KW-1003">Cell membrane</keyword>
<keyword evidence="3 8" id="KW-0812">Transmembrane</keyword>
<feature type="transmembrane region" description="Helical" evidence="8">
    <location>
        <begin position="118"/>
        <end position="137"/>
    </location>
</feature>
<feature type="transmembrane region" description="Helical" evidence="8">
    <location>
        <begin position="412"/>
        <end position="431"/>
    </location>
</feature>
<reference evidence="11" key="1">
    <citation type="journal article" date="2019" name="Int. J. Syst. Evol. Microbiol.">
        <title>The Global Catalogue of Microorganisms (GCM) 10K type strain sequencing project: providing services to taxonomists for standard genome sequencing and annotation.</title>
        <authorList>
            <consortium name="The Broad Institute Genomics Platform"/>
            <consortium name="The Broad Institute Genome Sequencing Center for Infectious Disease"/>
            <person name="Wu L."/>
            <person name="Ma J."/>
        </authorList>
    </citation>
    <scope>NUCLEOTIDE SEQUENCE [LARGE SCALE GENOMIC DNA]</scope>
    <source>
        <strain evidence="11">NBRC 3250</strain>
    </source>
</reference>
<evidence type="ECO:0000256" key="8">
    <source>
        <dbReference type="SAM" id="Phobius"/>
    </source>
</evidence>
<feature type="region of interest" description="Disordered" evidence="7">
    <location>
        <begin position="1"/>
        <end position="22"/>
    </location>
</feature>
<keyword evidence="4 8" id="KW-1133">Transmembrane helix</keyword>
<name>A0ABQ5X1B6_9PROT</name>
<proteinExistence type="inferred from homology"/>
<evidence type="ECO:0000256" key="7">
    <source>
        <dbReference type="SAM" id="MobiDB-lite"/>
    </source>
</evidence>
<evidence type="ECO:0000256" key="4">
    <source>
        <dbReference type="ARBA" id="ARBA00022989"/>
    </source>
</evidence>
<evidence type="ECO:0000259" key="9">
    <source>
        <dbReference type="Pfam" id="PF13515"/>
    </source>
</evidence>
<feature type="domain" description="Integral membrane bound transporter" evidence="9">
    <location>
        <begin position="376"/>
        <end position="504"/>
    </location>
</feature>
<evidence type="ECO:0000256" key="1">
    <source>
        <dbReference type="ARBA" id="ARBA00004651"/>
    </source>
</evidence>
<keyword evidence="11" id="KW-1185">Reference proteome</keyword>
<feature type="transmembrane region" description="Helical" evidence="8">
    <location>
        <begin position="438"/>
        <end position="455"/>
    </location>
</feature>
<dbReference type="PANTHER" id="PTHR30509:SF9">
    <property type="entry name" value="MULTIDRUG RESISTANCE PROTEIN MDTO"/>
    <property type="match status" value="1"/>
</dbReference>
<gene>
    <name evidence="10" type="ORF">GCM10007866_20590</name>
</gene>
<organism evidence="10 11">
    <name type="scientific">Gluconobacter albidus</name>
    <dbReference type="NCBI Taxonomy" id="318683"/>
    <lineage>
        <taxon>Bacteria</taxon>
        <taxon>Pseudomonadati</taxon>
        <taxon>Pseudomonadota</taxon>
        <taxon>Alphaproteobacteria</taxon>
        <taxon>Acetobacterales</taxon>
        <taxon>Acetobacteraceae</taxon>
        <taxon>Gluconobacter</taxon>
    </lineage>
</organism>
<dbReference type="InterPro" id="IPR049453">
    <property type="entry name" value="Memb_transporter_dom"/>
</dbReference>
<comment type="subcellular location">
    <subcellularLocation>
        <location evidence="1">Cell membrane</location>
        <topology evidence="1">Multi-pass membrane protein</topology>
    </subcellularLocation>
</comment>
<evidence type="ECO:0000313" key="11">
    <source>
        <dbReference type="Proteomes" id="UP001156672"/>
    </source>
</evidence>
<evidence type="ECO:0000256" key="6">
    <source>
        <dbReference type="ARBA" id="ARBA00043993"/>
    </source>
</evidence>
<comment type="caution">
    <text evidence="10">The sequence shown here is derived from an EMBL/GenBank/DDBJ whole genome shotgun (WGS) entry which is preliminary data.</text>
</comment>
<feature type="transmembrane region" description="Helical" evidence="8">
    <location>
        <begin position="494"/>
        <end position="512"/>
    </location>
</feature>
<evidence type="ECO:0000256" key="2">
    <source>
        <dbReference type="ARBA" id="ARBA00022475"/>
    </source>
</evidence>
<dbReference type="PANTHER" id="PTHR30509">
    <property type="entry name" value="P-HYDROXYBENZOIC ACID EFFLUX PUMP SUBUNIT-RELATED"/>
    <property type="match status" value="1"/>
</dbReference>
<accession>A0ABQ5X1B6</accession>
<evidence type="ECO:0000256" key="3">
    <source>
        <dbReference type="ARBA" id="ARBA00022692"/>
    </source>
</evidence>
<sequence>MVLPVPETSHPPDVPVDRDVTRPAPPVRPLGLARIWRLIGDPAPGRMGYALRMAAGCTTTVLVGEIWQVPDLGVPALVTMALWQKDRVTNALAGVAVNIVVVLLLLLIYGLIQLTLDHPMELVIVIAILSFGFFFLGSASKLKPVAYLFGLITVFGLVVIDQVPVGEVITRAILYTDLFLAVPGAVMIVLGLLICPSPRRLLTDDIAARLRMACRLLRGADDRTREQATDMLRTGTTDMMKSAKMASLEKIWAARDLACLRQSASSSVAVLALADEAGRTGIPAEDAAHLLETLEKMAAIFTDGDYPAAIERPAVSPASPAASALADMLPDFATPPPEGAAPGLKEKKSGFFADDAFSNPEHVRFAVKGTAGVMLSYLAFMVLDWPGIHTCIITCFIVALPTMGEMVSKLTLRISGALVGGAIGIGSIIFVMPHLDGITGFLVLIFAVSLLAAWVKTGDERIAYAGFQIGLAFYLSDLKGFGPTSDMETARDRIIGIMLGNFITYAMFTSFWPTSARDRIGEGLRKLAETLQRQSQALTPQARAEAIASTQSTLLESERTLEYVMAEPINTRVDLPRLQETKQALDDAGRLSEDLLVNPDRTDLTDHTARLARLAG</sequence>
<evidence type="ECO:0000313" key="10">
    <source>
        <dbReference type="EMBL" id="GLQ69606.1"/>
    </source>
</evidence>
<comment type="similarity">
    <text evidence="6">Belongs to the YccS/YhfK family.</text>
</comment>
<evidence type="ECO:0000256" key="5">
    <source>
        <dbReference type="ARBA" id="ARBA00023136"/>
    </source>
</evidence>
<dbReference type="EMBL" id="BSNW01000043">
    <property type="protein sequence ID" value="GLQ69606.1"/>
    <property type="molecule type" value="Genomic_DNA"/>
</dbReference>
<dbReference type="Proteomes" id="UP001156672">
    <property type="component" value="Unassembled WGS sequence"/>
</dbReference>
<keyword evidence="5 8" id="KW-0472">Membrane</keyword>
<feature type="transmembrane region" description="Helical" evidence="8">
    <location>
        <begin position="374"/>
        <end position="400"/>
    </location>
</feature>